<proteinExistence type="inferred from homology"/>
<dbReference type="PANTHER" id="PTHR12677">
    <property type="entry name" value="GOLGI APPARATUS MEMBRANE PROTEIN TVP38-RELATED"/>
    <property type="match status" value="1"/>
</dbReference>
<comment type="subcellular location">
    <subcellularLocation>
        <location evidence="1 6">Cell membrane</location>
        <topology evidence="1 6">Multi-pass membrane protein</topology>
    </subcellularLocation>
</comment>
<keyword evidence="2 6" id="KW-1003">Cell membrane</keyword>
<comment type="caution">
    <text evidence="6">Lacks conserved residue(s) required for the propagation of feature annotation.</text>
</comment>
<gene>
    <name evidence="8" type="ORF">C7B65_25250</name>
</gene>
<dbReference type="InterPro" id="IPR015414">
    <property type="entry name" value="TMEM64"/>
</dbReference>
<reference evidence="8 9" key="2">
    <citation type="submission" date="2018-03" db="EMBL/GenBank/DDBJ databases">
        <title>The ancient ancestry and fast evolution of plastids.</title>
        <authorList>
            <person name="Moore K.R."/>
            <person name="Magnabosco C."/>
            <person name="Momper L."/>
            <person name="Gold D.A."/>
            <person name="Bosak T."/>
            <person name="Fournier G.P."/>
        </authorList>
    </citation>
    <scope>NUCLEOTIDE SEQUENCE [LARGE SCALE GENOMIC DNA]</scope>
    <source>
        <strain evidence="8 9">ULC007</strain>
    </source>
</reference>
<evidence type="ECO:0000256" key="6">
    <source>
        <dbReference type="RuleBase" id="RU366058"/>
    </source>
</evidence>
<evidence type="ECO:0000313" key="8">
    <source>
        <dbReference type="EMBL" id="PSB15108.1"/>
    </source>
</evidence>
<keyword evidence="5 6" id="KW-0472">Membrane</keyword>
<evidence type="ECO:0000256" key="3">
    <source>
        <dbReference type="ARBA" id="ARBA00022692"/>
    </source>
</evidence>
<evidence type="ECO:0000313" key="9">
    <source>
        <dbReference type="Proteomes" id="UP000238634"/>
    </source>
</evidence>
<reference evidence="8 9" key="1">
    <citation type="submission" date="2018-02" db="EMBL/GenBank/DDBJ databases">
        <authorList>
            <person name="Cohen D.B."/>
            <person name="Kent A.D."/>
        </authorList>
    </citation>
    <scope>NUCLEOTIDE SEQUENCE [LARGE SCALE GENOMIC DNA]</scope>
    <source>
        <strain evidence="8 9">ULC007</strain>
    </source>
</reference>
<evidence type="ECO:0000256" key="1">
    <source>
        <dbReference type="ARBA" id="ARBA00004651"/>
    </source>
</evidence>
<dbReference type="Proteomes" id="UP000238634">
    <property type="component" value="Unassembled WGS sequence"/>
</dbReference>
<dbReference type="AlphaFoldDB" id="A0A2T1D3Q1"/>
<feature type="transmembrane region" description="Helical" evidence="6">
    <location>
        <begin position="149"/>
        <end position="168"/>
    </location>
</feature>
<protein>
    <recommendedName>
        <fullName evidence="6">TVP38/TMEM64 family membrane protein</fullName>
    </recommendedName>
</protein>
<dbReference type="RefSeq" id="WP_083583250.1">
    <property type="nucleotide sequence ID" value="NZ_MPPI01000061.1"/>
</dbReference>
<evidence type="ECO:0000256" key="4">
    <source>
        <dbReference type="ARBA" id="ARBA00022989"/>
    </source>
</evidence>
<keyword evidence="3 6" id="KW-0812">Transmembrane</keyword>
<keyword evidence="9" id="KW-1185">Reference proteome</keyword>
<dbReference type="GO" id="GO:0005886">
    <property type="term" value="C:plasma membrane"/>
    <property type="evidence" value="ECO:0007669"/>
    <property type="project" value="UniProtKB-SubCell"/>
</dbReference>
<organism evidence="8 9">
    <name type="scientific">Phormidesmis priestleyi ULC007</name>
    <dbReference type="NCBI Taxonomy" id="1920490"/>
    <lineage>
        <taxon>Bacteria</taxon>
        <taxon>Bacillati</taxon>
        <taxon>Cyanobacteriota</taxon>
        <taxon>Cyanophyceae</taxon>
        <taxon>Leptolyngbyales</taxon>
        <taxon>Leptolyngbyaceae</taxon>
        <taxon>Phormidesmis</taxon>
    </lineage>
</organism>
<dbReference type="InterPro" id="IPR032816">
    <property type="entry name" value="VTT_dom"/>
</dbReference>
<feature type="transmembrane region" description="Helical" evidence="6">
    <location>
        <begin position="31"/>
        <end position="51"/>
    </location>
</feature>
<evidence type="ECO:0000259" key="7">
    <source>
        <dbReference type="Pfam" id="PF09335"/>
    </source>
</evidence>
<feature type="transmembrane region" description="Helical" evidence="6">
    <location>
        <begin position="71"/>
        <end position="92"/>
    </location>
</feature>
<comment type="similarity">
    <text evidence="6">Belongs to the TVP38/TMEM64 family.</text>
</comment>
<keyword evidence="4 6" id="KW-1133">Transmembrane helix</keyword>
<dbReference type="OrthoDB" id="9812980at2"/>
<evidence type="ECO:0000256" key="2">
    <source>
        <dbReference type="ARBA" id="ARBA00022475"/>
    </source>
</evidence>
<name>A0A2T1D3Q1_9CYAN</name>
<feature type="domain" description="VTT" evidence="7">
    <location>
        <begin position="51"/>
        <end position="168"/>
    </location>
</feature>
<feature type="transmembrane region" description="Helical" evidence="6">
    <location>
        <begin position="188"/>
        <end position="206"/>
    </location>
</feature>
<evidence type="ECO:0000256" key="5">
    <source>
        <dbReference type="ARBA" id="ARBA00023136"/>
    </source>
</evidence>
<dbReference type="Pfam" id="PF09335">
    <property type="entry name" value="VTT_dom"/>
    <property type="match status" value="1"/>
</dbReference>
<dbReference type="EMBL" id="PVWG01000069">
    <property type="protein sequence ID" value="PSB15108.1"/>
    <property type="molecule type" value="Genomic_DNA"/>
</dbReference>
<dbReference type="STRING" id="1920490.GCA_001895925_03197"/>
<accession>A0A2T1D3Q1</accession>
<dbReference type="PANTHER" id="PTHR12677:SF59">
    <property type="entry name" value="GOLGI APPARATUS MEMBRANE PROTEIN TVP38-RELATED"/>
    <property type="match status" value="1"/>
</dbReference>
<sequence>MILINFSIVAAIHLSNIQESLQSLLKWIQDFGSASAAIFIGTYLLLTVLLIPGSVLTLGAGVVFGAIWGSLYAFIGATLGATAAFLIGRYFARDWISKKIEGNAKFKAIDETVAKEGLKIVFLTRLSPAFPFVLLNYAFSVTDVSLRDYVLGCTGMIPGTILYVYIGSLAGSLATIDASAPSAQSAQLALRSVGLIATVAVTLYLTRIARKALASEDD</sequence>
<comment type="caution">
    <text evidence="8">The sequence shown here is derived from an EMBL/GenBank/DDBJ whole genome shotgun (WGS) entry which is preliminary data.</text>
</comment>